<dbReference type="GO" id="GO:0010181">
    <property type="term" value="F:FMN binding"/>
    <property type="evidence" value="ECO:0007669"/>
    <property type="project" value="TreeGrafter"/>
</dbReference>
<reference evidence="3" key="1">
    <citation type="journal article" date="2014" name="Int. J. Syst. Evol. Microbiol.">
        <title>Complete genome sequence of Corynebacterium casei LMG S-19264T (=DSM 44701T), isolated from a smear-ripened cheese.</title>
        <authorList>
            <consortium name="US DOE Joint Genome Institute (JGI-PGF)"/>
            <person name="Walter F."/>
            <person name="Albersmeier A."/>
            <person name="Kalinowski J."/>
            <person name="Ruckert C."/>
        </authorList>
    </citation>
    <scope>NUCLEOTIDE SEQUENCE</scope>
    <source>
        <strain evidence="3">KCTC 32501</strain>
    </source>
</reference>
<organism evidence="3 4">
    <name type="scientific">Formosimonas limnophila</name>
    <dbReference type="NCBI Taxonomy" id="1384487"/>
    <lineage>
        <taxon>Bacteria</taxon>
        <taxon>Pseudomonadati</taxon>
        <taxon>Pseudomonadota</taxon>
        <taxon>Betaproteobacteria</taxon>
        <taxon>Burkholderiales</taxon>
        <taxon>Burkholderiaceae</taxon>
        <taxon>Formosimonas</taxon>
    </lineage>
</organism>
<dbReference type="NCBIfam" id="NF002044">
    <property type="entry name" value="PRK00871.1"/>
    <property type="match status" value="1"/>
</dbReference>
<feature type="domain" description="Flavodoxin-like fold" evidence="2">
    <location>
        <begin position="2"/>
        <end position="158"/>
    </location>
</feature>
<name>A0A8J3CNG8_9BURK</name>
<comment type="caution">
    <text evidence="3">The sequence shown here is derived from an EMBL/GenBank/DDBJ whole genome shotgun (WGS) entry which is preliminary data.</text>
</comment>
<dbReference type="InterPro" id="IPR046980">
    <property type="entry name" value="KefG/KefF"/>
</dbReference>
<evidence type="ECO:0000259" key="2">
    <source>
        <dbReference type="Pfam" id="PF02525"/>
    </source>
</evidence>
<dbReference type="InterPro" id="IPR029039">
    <property type="entry name" value="Flavoprotein-like_sf"/>
</dbReference>
<dbReference type="Pfam" id="PF02525">
    <property type="entry name" value="Flavodoxin_2"/>
    <property type="match status" value="1"/>
</dbReference>
<dbReference type="Proteomes" id="UP000614287">
    <property type="component" value="Unassembled WGS sequence"/>
</dbReference>
<keyword evidence="4" id="KW-1185">Reference proteome</keyword>
<evidence type="ECO:0000256" key="1">
    <source>
        <dbReference type="ARBA" id="ARBA00023002"/>
    </source>
</evidence>
<gene>
    <name evidence="3" type="primary">kefF</name>
    <name evidence="3" type="ORF">GCM10009007_16350</name>
</gene>
<dbReference type="Gene3D" id="3.40.50.360">
    <property type="match status" value="1"/>
</dbReference>
<evidence type="ECO:0000313" key="4">
    <source>
        <dbReference type="Proteomes" id="UP000614287"/>
    </source>
</evidence>
<evidence type="ECO:0000313" key="3">
    <source>
        <dbReference type="EMBL" id="GHA76035.1"/>
    </source>
</evidence>
<dbReference type="GO" id="GO:0009055">
    <property type="term" value="F:electron transfer activity"/>
    <property type="evidence" value="ECO:0007669"/>
    <property type="project" value="TreeGrafter"/>
</dbReference>
<dbReference type="PANTHER" id="PTHR47307">
    <property type="entry name" value="GLUTATHIONE-REGULATED POTASSIUM-EFFLUX SYSTEM ANCILLARY PROTEIN KEFG"/>
    <property type="match status" value="1"/>
</dbReference>
<accession>A0A8J3CNG8</accession>
<dbReference type="PANTHER" id="PTHR47307:SF2">
    <property type="entry name" value="GLUTATHIONE-REGULATED POTASSIUM-EFFLUX SYSTEM ANCILLARY PROTEIN KEFF"/>
    <property type="match status" value="1"/>
</dbReference>
<keyword evidence="1" id="KW-0560">Oxidoreductase</keyword>
<dbReference type="EMBL" id="BMZG01000008">
    <property type="protein sequence ID" value="GHA76035.1"/>
    <property type="molecule type" value="Genomic_DNA"/>
</dbReference>
<reference evidence="3" key="2">
    <citation type="submission" date="2020-09" db="EMBL/GenBank/DDBJ databases">
        <authorList>
            <person name="Sun Q."/>
            <person name="Kim S."/>
        </authorList>
    </citation>
    <scope>NUCLEOTIDE SEQUENCE</scope>
    <source>
        <strain evidence="3">KCTC 32501</strain>
    </source>
</reference>
<dbReference type="AlphaFoldDB" id="A0A8J3CNG8"/>
<dbReference type="RefSeq" id="WP_189493468.1">
    <property type="nucleotide sequence ID" value="NZ_BMZG01000008.1"/>
</dbReference>
<dbReference type="GO" id="GO:0003955">
    <property type="term" value="F:NAD(P)H dehydrogenase (quinone) activity"/>
    <property type="evidence" value="ECO:0007669"/>
    <property type="project" value="TreeGrafter"/>
</dbReference>
<protein>
    <submittedName>
        <fullName evidence="3">Glutathione-regulated potassium-efflux system ancillary protein KefF</fullName>
    </submittedName>
</protein>
<dbReference type="SUPFAM" id="SSF52218">
    <property type="entry name" value="Flavoproteins"/>
    <property type="match status" value="1"/>
</dbReference>
<dbReference type="InterPro" id="IPR003680">
    <property type="entry name" value="Flavodoxin_fold"/>
</dbReference>
<sequence length="190" mass="21446">MITIIYAHPYPSHSRANRALREAVDNLPDVNIRSLYDLYPDFHINVSAEQEALCNAHTIVLQHPMHWYHTPALLSLWFEKVLAYGWAYGDSGRALAGKRLMWAPTTGGDAAAYATTGYNNFPIEQIGTPIQQTALFCGMEWLPPFITHDAGSIDDTQLLIQSEAYRDRLVEELTHLKTHVTLEKQTLPEA</sequence>
<proteinExistence type="predicted"/>